<evidence type="ECO:0000256" key="5">
    <source>
        <dbReference type="SAM" id="Phobius"/>
    </source>
</evidence>
<sequence length="81" mass="8964">MAISPFLAADPLTDLVFGASLFFPPLFKAVLLGFFFWLIVHPLLRGWIYSGDVWHPTLLDLSLFVLCVAAALFLMGQGYSS</sequence>
<evidence type="ECO:0000256" key="2">
    <source>
        <dbReference type="ARBA" id="ARBA00022692"/>
    </source>
</evidence>
<reference evidence="6 7" key="1">
    <citation type="submission" date="2017-02" db="EMBL/GenBank/DDBJ databases">
        <title>Whole genome shotgun sequence of Pantoea agglomerans strain AS1 isolated from a cycad, Zamia floridana in Central Florida, USA.</title>
        <authorList>
            <person name="Lata P."/>
            <person name="Govindarajan S."/>
            <person name="Qi F."/>
            <person name="Li J.-L."/>
            <person name="Maurya S.K."/>
            <person name="Sahoo M.K."/>
        </authorList>
    </citation>
    <scope>NUCLEOTIDE SEQUENCE [LARGE SCALE GENOMIC DNA]</scope>
    <source>
        <strain evidence="6 7">AS1</strain>
    </source>
</reference>
<accession>A0A1V9DMT7</accession>
<feature type="transmembrane region" description="Helical" evidence="5">
    <location>
        <begin position="15"/>
        <end position="40"/>
    </location>
</feature>
<keyword evidence="2 5" id="KW-0812">Transmembrane</keyword>
<gene>
    <name evidence="6" type="ORF">B2J69_06115</name>
</gene>
<evidence type="ECO:0000256" key="1">
    <source>
        <dbReference type="ARBA" id="ARBA00022475"/>
    </source>
</evidence>
<name>A0A1V9DMT7_9GAMM</name>
<evidence type="ECO:0008006" key="8">
    <source>
        <dbReference type="Google" id="ProtNLM"/>
    </source>
</evidence>
<dbReference type="Pfam" id="PF07869">
    <property type="entry name" value="DUF1656"/>
    <property type="match status" value="1"/>
</dbReference>
<dbReference type="InterPro" id="IPR012451">
    <property type="entry name" value="DUF1656"/>
</dbReference>
<dbReference type="RefSeq" id="WP_081137380.1">
    <property type="nucleotide sequence ID" value="NZ_MWUE01000008.1"/>
</dbReference>
<dbReference type="Proteomes" id="UP000192769">
    <property type="component" value="Unassembled WGS sequence"/>
</dbReference>
<feature type="transmembrane region" description="Helical" evidence="5">
    <location>
        <begin position="61"/>
        <end position="79"/>
    </location>
</feature>
<evidence type="ECO:0000313" key="7">
    <source>
        <dbReference type="Proteomes" id="UP000192769"/>
    </source>
</evidence>
<dbReference type="EMBL" id="MWUE01000008">
    <property type="protein sequence ID" value="OQP35084.1"/>
    <property type="molecule type" value="Genomic_DNA"/>
</dbReference>
<dbReference type="OrthoDB" id="5902102at2"/>
<comment type="caution">
    <text evidence="6">The sequence shown here is derived from an EMBL/GenBank/DDBJ whole genome shotgun (WGS) entry which is preliminary data.</text>
</comment>
<keyword evidence="1" id="KW-1003">Cell membrane</keyword>
<evidence type="ECO:0000313" key="6">
    <source>
        <dbReference type="EMBL" id="OQP35084.1"/>
    </source>
</evidence>
<evidence type="ECO:0000256" key="4">
    <source>
        <dbReference type="ARBA" id="ARBA00023136"/>
    </source>
</evidence>
<keyword evidence="7" id="KW-1185">Reference proteome</keyword>
<evidence type="ECO:0000256" key="3">
    <source>
        <dbReference type="ARBA" id="ARBA00022989"/>
    </source>
</evidence>
<organism evidence="6 7">
    <name type="scientific">Pantoea latae</name>
    <dbReference type="NCBI Taxonomy" id="1964541"/>
    <lineage>
        <taxon>Bacteria</taxon>
        <taxon>Pseudomonadati</taxon>
        <taxon>Pseudomonadota</taxon>
        <taxon>Gammaproteobacteria</taxon>
        <taxon>Enterobacterales</taxon>
        <taxon>Erwiniaceae</taxon>
        <taxon>Pantoea</taxon>
    </lineage>
</organism>
<keyword evidence="3 5" id="KW-1133">Transmembrane helix</keyword>
<dbReference type="AlphaFoldDB" id="A0A1V9DMT7"/>
<keyword evidence="4 5" id="KW-0472">Membrane</keyword>
<protein>
    <recommendedName>
        <fullName evidence="8">DUF1656 domain-containing protein</fullName>
    </recommendedName>
</protein>
<proteinExistence type="predicted"/>